<protein>
    <submittedName>
        <fullName evidence="2">Uncharacterized protein</fullName>
    </submittedName>
</protein>
<keyword evidence="1" id="KW-0472">Membrane</keyword>
<proteinExistence type="predicted"/>
<keyword evidence="1" id="KW-1133">Transmembrane helix</keyword>
<accession>A0A7G7GAY5</accession>
<keyword evidence="1" id="KW-0812">Transmembrane</keyword>
<dbReference type="AlphaFoldDB" id="A0A7G7GAY5"/>
<sequence length="158" mass="17604">MITAIVALVGILLTVTFLIIGLFRNRKRAIKRAALTFFSTILFLIIAPAIERNTSTESKEEKEVVFIATREAPLGGISLILYADSTFKISNSGLANSNNYELKGGYSLKRDTIFIFSNAPRKLLKNGNKTSFLIKKNIIEDIGNSEIVFMDIKENNLK</sequence>
<dbReference type="RefSeq" id="WP_185270800.1">
    <property type="nucleotide sequence ID" value="NZ_CP055156.1"/>
</dbReference>
<dbReference type="Proteomes" id="UP000515237">
    <property type="component" value="Chromosome"/>
</dbReference>
<dbReference type="KEGG" id="aswu:HUW51_16910"/>
<dbReference type="EMBL" id="CP055156">
    <property type="protein sequence ID" value="QNF34319.1"/>
    <property type="molecule type" value="Genomic_DNA"/>
</dbReference>
<evidence type="ECO:0000313" key="2">
    <source>
        <dbReference type="EMBL" id="QNF34319.1"/>
    </source>
</evidence>
<evidence type="ECO:0000313" key="3">
    <source>
        <dbReference type="Proteomes" id="UP000515237"/>
    </source>
</evidence>
<evidence type="ECO:0000256" key="1">
    <source>
        <dbReference type="SAM" id="Phobius"/>
    </source>
</evidence>
<gene>
    <name evidence="2" type="ORF">HUW51_16910</name>
</gene>
<organism evidence="2 3">
    <name type="scientific">Adhaeribacter swui</name>
    <dbReference type="NCBI Taxonomy" id="2086471"/>
    <lineage>
        <taxon>Bacteria</taxon>
        <taxon>Pseudomonadati</taxon>
        <taxon>Bacteroidota</taxon>
        <taxon>Cytophagia</taxon>
        <taxon>Cytophagales</taxon>
        <taxon>Hymenobacteraceae</taxon>
        <taxon>Adhaeribacter</taxon>
    </lineage>
</organism>
<reference evidence="2 3" key="1">
    <citation type="journal article" date="2018" name="Int. J. Syst. Evol. Microbiol.">
        <title>Adhaeribacter swui sp. nov., isolated from wet mud.</title>
        <authorList>
            <person name="Kim D.U."/>
            <person name="Kim K.W."/>
            <person name="Kang M.S."/>
            <person name="Kim J.Y."/>
            <person name="Jang J.H."/>
            <person name="Kim M.K."/>
        </authorList>
    </citation>
    <scope>NUCLEOTIDE SEQUENCE [LARGE SCALE GENOMIC DNA]</scope>
    <source>
        <strain evidence="2 3">KCTC 52873</strain>
    </source>
</reference>
<name>A0A7G7GAY5_9BACT</name>
<feature type="transmembrane region" description="Helical" evidence="1">
    <location>
        <begin position="6"/>
        <end position="23"/>
    </location>
</feature>
<keyword evidence="3" id="KW-1185">Reference proteome</keyword>